<protein>
    <submittedName>
        <fullName evidence="1">Uncharacterized protein</fullName>
    </submittedName>
</protein>
<reference evidence="1" key="2">
    <citation type="journal article" date="2023" name="IMA Fungus">
        <title>Comparative genomic study of the Penicillium genus elucidates a diverse pangenome and 15 lateral gene transfer events.</title>
        <authorList>
            <person name="Petersen C."/>
            <person name="Sorensen T."/>
            <person name="Nielsen M.R."/>
            <person name="Sondergaard T.E."/>
            <person name="Sorensen J.L."/>
            <person name="Fitzpatrick D.A."/>
            <person name="Frisvad J.C."/>
            <person name="Nielsen K.L."/>
        </authorList>
    </citation>
    <scope>NUCLEOTIDE SEQUENCE</scope>
    <source>
        <strain evidence="1">IBT 26290</strain>
    </source>
</reference>
<evidence type="ECO:0000313" key="1">
    <source>
        <dbReference type="EMBL" id="KAJ5176619.1"/>
    </source>
</evidence>
<dbReference type="AlphaFoldDB" id="A0A9W9IFH3"/>
<dbReference type="EMBL" id="JAPQKN010000001">
    <property type="protein sequence ID" value="KAJ5176619.1"/>
    <property type="molecule type" value="Genomic_DNA"/>
</dbReference>
<dbReference type="OrthoDB" id="5215911at2759"/>
<evidence type="ECO:0000313" key="2">
    <source>
        <dbReference type="Proteomes" id="UP001149163"/>
    </source>
</evidence>
<keyword evidence="2" id="KW-1185">Reference proteome</keyword>
<accession>A0A9W9IFH3</accession>
<dbReference type="GeneID" id="81423797"/>
<gene>
    <name evidence="1" type="ORF">N7482_002496</name>
</gene>
<proteinExistence type="predicted"/>
<name>A0A9W9IFH3_9EURO</name>
<organism evidence="1 2">
    <name type="scientific">Penicillium canariense</name>
    <dbReference type="NCBI Taxonomy" id="189055"/>
    <lineage>
        <taxon>Eukaryota</taxon>
        <taxon>Fungi</taxon>
        <taxon>Dikarya</taxon>
        <taxon>Ascomycota</taxon>
        <taxon>Pezizomycotina</taxon>
        <taxon>Eurotiomycetes</taxon>
        <taxon>Eurotiomycetidae</taxon>
        <taxon>Eurotiales</taxon>
        <taxon>Aspergillaceae</taxon>
        <taxon>Penicillium</taxon>
    </lineage>
</organism>
<dbReference type="Proteomes" id="UP001149163">
    <property type="component" value="Unassembled WGS sequence"/>
</dbReference>
<sequence>MPTGNDDIDPAWPPGTIRIEGERGILAEIVFCLELATLEEICELRVRLNAELGFSFALLNDSYAAGCGAVHRRCDFVPFALKFGRRPIYILSTAV</sequence>
<reference evidence="1" key="1">
    <citation type="submission" date="2022-11" db="EMBL/GenBank/DDBJ databases">
        <authorList>
            <person name="Petersen C."/>
        </authorList>
    </citation>
    <scope>NUCLEOTIDE SEQUENCE</scope>
    <source>
        <strain evidence="1">IBT 26290</strain>
    </source>
</reference>
<comment type="caution">
    <text evidence="1">The sequence shown here is derived from an EMBL/GenBank/DDBJ whole genome shotgun (WGS) entry which is preliminary data.</text>
</comment>
<dbReference type="RefSeq" id="XP_056548227.1">
    <property type="nucleotide sequence ID" value="XM_056684621.1"/>
</dbReference>